<proteinExistence type="predicted"/>
<reference evidence="3 4" key="1">
    <citation type="journal article" date="2020" name="Nature">
        <title>Six reference-quality genomes reveal evolution of bat adaptations.</title>
        <authorList>
            <person name="Jebb D."/>
            <person name="Huang Z."/>
            <person name="Pippel M."/>
            <person name="Hughes G.M."/>
            <person name="Lavrichenko K."/>
            <person name="Devanna P."/>
            <person name="Winkler S."/>
            <person name="Jermiin L.S."/>
            <person name="Skirmuntt E.C."/>
            <person name="Katzourakis A."/>
            <person name="Burkitt-Gray L."/>
            <person name="Ray D.A."/>
            <person name="Sullivan K.A.M."/>
            <person name="Roscito J.G."/>
            <person name="Kirilenko B.M."/>
            <person name="Davalos L.M."/>
            <person name="Corthals A.P."/>
            <person name="Power M.L."/>
            <person name="Jones G."/>
            <person name="Ransome R.D."/>
            <person name="Dechmann D.K.N."/>
            <person name="Locatelli A.G."/>
            <person name="Puechmaille S.J."/>
            <person name="Fedrigo O."/>
            <person name="Jarvis E.D."/>
            <person name="Hiller M."/>
            <person name="Vernes S.C."/>
            <person name="Myers E.W."/>
            <person name="Teeling E.C."/>
        </authorList>
    </citation>
    <scope>NUCLEOTIDE SEQUENCE [LARGE SCALE GENOMIC DNA]</scope>
    <source>
        <strain evidence="3">MMolMol1</strain>
        <tissue evidence="3">Muscle</tissue>
    </source>
</reference>
<dbReference type="EMBL" id="JACASF010000019">
    <property type="protein sequence ID" value="KAF6415743.1"/>
    <property type="molecule type" value="Genomic_DNA"/>
</dbReference>
<dbReference type="SMART" id="SM00456">
    <property type="entry name" value="WW"/>
    <property type="match status" value="1"/>
</dbReference>
<feature type="region of interest" description="Disordered" evidence="1">
    <location>
        <begin position="35"/>
        <end position="64"/>
    </location>
</feature>
<dbReference type="PROSITE" id="PS50020">
    <property type="entry name" value="WW_DOMAIN_2"/>
    <property type="match status" value="1"/>
</dbReference>
<feature type="compositionally biased region" description="Low complexity" evidence="1">
    <location>
        <begin position="44"/>
        <end position="55"/>
    </location>
</feature>
<gene>
    <name evidence="3" type="ORF">HJG59_005504</name>
</gene>
<dbReference type="PROSITE" id="PS01159">
    <property type="entry name" value="WW_DOMAIN_1"/>
    <property type="match status" value="1"/>
</dbReference>
<dbReference type="InterPro" id="IPR001202">
    <property type="entry name" value="WW_dom"/>
</dbReference>
<dbReference type="SUPFAM" id="SSF51045">
    <property type="entry name" value="WW domain"/>
    <property type="match status" value="1"/>
</dbReference>
<dbReference type="FunFam" id="2.20.70.10:FF:000033">
    <property type="entry name" value="Growth arrest specific 7"/>
    <property type="match status" value="1"/>
</dbReference>
<dbReference type="InterPro" id="IPR036020">
    <property type="entry name" value="WW_dom_sf"/>
</dbReference>
<dbReference type="Proteomes" id="UP000550707">
    <property type="component" value="Unassembled WGS sequence"/>
</dbReference>
<keyword evidence="4" id="KW-1185">Reference proteome</keyword>
<comment type="caution">
    <text evidence="3">The sequence shown here is derived from an EMBL/GenBank/DDBJ whole genome shotgun (WGS) entry which is preliminary data.</text>
</comment>
<dbReference type="AlphaFoldDB" id="A0A7J8CXX8"/>
<protein>
    <submittedName>
        <fullName evidence="3">Growth arrest specific 7</fullName>
    </submittedName>
</protein>
<evidence type="ECO:0000313" key="4">
    <source>
        <dbReference type="Proteomes" id="UP000550707"/>
    </source>
</evidence>
<name>A0A7J8CXX8_MOLMO</name>
<feature type="region of interest" description="Disordered" evidence="1">
    <location>
        <begin position="105"/>
        <end position="131"/>
    </location>
</feature>
<evidence type="ECO:0000256" key="1">
    <source>
        <dbReference type="SAM" id="MobiDB-lite"/>
    </source>
</evidence>
<sequence>MVPPPPGEESQTVILPPGWQSYLSPQGRRYYVNTTTNETTWERPGSSPGIPASPGTQRSPVPPTGTVHVLLGGRQGAHTPSLGRSRLWTLGSETWLVILWTKPWEGPDREGGPLSLLPCRTQFPKASKSRR</sequence>
<dbReference type="Pfam" id="PF00397">
    <property type="entry name" value="WW"/>
    <property type="match status" value="1"/>
</dbReference>
<dbReference type="Gene3D" id="2.20.70.10">
    <property type="match status" value="1"/>
</dbReference>
<evidence type="ECO:0000313" key="3">
    <source>
        <dbReference type="EMBL" id="KAF6415743.1"/>
    </source>
</evidence>
<accession>A0A7J8CXX8</accession>
<evidence type="ECO:0000259" key="2">
    <source>
        <dbReference type="PROSITE" id="PS50020"/>
    </source>
</evidence>
<feature type="domain" description="WW" evidence="2">
    <location>
        <begin position="13"/>
        <end position="46"/>
    </location>
</feature>
<organism evidence="3 4">
    <name type="scientific">Molossus molossus</name>
    <name type="common">Pallas' mastiff bat</name>
    <name type="synonym">Vespertilio molossus</name>
    <dbReference type="NCBI Taxonomy" id="27622"/>
    <lineage>
        <taxon>Eukaryota</taxon>
        <taxon>Metazoa</taxon>
        <taxon>Chordata</taxon>
        <taxon>Craniata</taxon>
        <taxon>Vertebrata</taxon>
        <taxon>Euteleostomi</taxon>
        <taxon>Mammalia</taxon>
        <taxon>Eutheria</taxon>
        <taxon>Laurasiatheria</taxon>
        <taxon>Chiroptera</taxon>
        <taxon>Yangochiroptera</taxon>
        <taxon>Molossidae</taxon>
        <taxon>Molossus</taxon>
    </lineage>
</organism>